<dbReference type="Proteomes" id="UP000768471">
    <property type="component" value="Unassembled WGS sequence"/>
</dbReference>
<evidence type="ECO:0000256" key="5">
    <source>
        <dbReference type="ARBA" id="ARBA00031841"/>
    </source>
</evidence>
<dbReference type="InterPro" id="IPR039255">
    <property type="entry name" value="YceD_bac"/>
</dbReference>
<evidence type="ECO:0000256" key="3">
    <source>
        <dbReference type="ARBA" id="ARBA00015716"/>
    </source>
</evidence>
<proteinExistence type="inferred from homology"/>
<name>A0ABS0N8K0_9NEIS</name>
<dbReference type="EMBL" id="JACSGR010000002">
    <property type="protein sequence ID" value="MBH5328641.1"/>
    <property type="molecule type" value="Genomic_DNA"/>
</dbReference>
<sequence length="167" mass="18547">MSDPILIDPQAVAAQAQHLAGQIRLDEMDERVARHECLAERETPVDFVLQGGRDKRERLYLDLSVSAQLSLVCQRCMQPMPFALDEQARIVLFGNEAALDEAMAAEEELEGMLLVPELDVGELVEDQILMALPYAPCHTDCEHGRLAEINQDRPNPFAALAALKNGR</sequence>
<protein>
    <recommendedName>
        <fullName evidence="3">Large ribosomal RNA subunit accumulation protein YceD</fullName>
    </recommendedName>
    <alternativeName>
        <fullName evidence="5">23S rRNA accumulation protein YceD</fullName>
    </alternativeName>
</protein>
<dbReference type="Pfam" id="PF02620">
    <property type="entry name" value="YceD"/>
    <property type="match status" value="1"/>
</dbReference>
<evidence type="ECO:0000256" key="2">
    <source>
        <dbReference type="ARBA" id="ARBA00010740"/>
    </source>
</evidence>
<gene>
    <name evidence="6" type="ORF">H9Q10_03025</name>
</gene>
<dbReference type="PANTHER" id="PTHR38099:SF1">
    <property type="entry name" value="LARGE RIBOSOMAL RNA SUBUNIT ACCUMULATION PROTEIN YCED"/>
    <property type="match status" value="1"/>
</dbReference>
<reference evidence="6 7" key="1">
    <citation type="submission" date="2020-09" db="EMBL/GenBank/DDBJ databases">
        <title>Eikenella S3660 sp. nov., isolated from a throat swab.</title>
        <authorList>
            <person name="Buhl M."/>
        </authorList>
    </citation>
    <scope>NUCLEOTIDE SEQUENCE [LARGE SCALE GENOMIC DNA]</scope>
    <source>
        <strain evidence="6 7">S3360</strain>
    </source>
</reference>
<evidence type="ECO:0000256" key="1">
    <source>
        <dbReference type="ARBA" id="ARBA00002868"/>
    </source>
</evidence>
<keyword evidence="4" id="KW-0690">Ribosome biogenesis</keyword>
<accession>A0ABS0N8K0</accession>
<dbReference type="RefSeq" id="WP_197902554.1">
    <property type="nucleotide sequence ID" value="NZ_JACSGR010000002.1"/>
</dbReference>
<comment type="caution">
    <text evidence="6">The sequence shown here is derived from an EMBL/GenBank/DDBJ whole genome shotgun (WGS) entry which is preliminary data.</text>
</comment>
<evidence type="ECO:0000313" key="7">
    <source>
        <dbReference type="Proteomes" id="UP000768471"/>
    </source>
</evidence>
<dbReference type="PANTHER" id="PTHR38099">
    <property type="entry name" value="LARGE RIBOSOMAL RNA SUBUNIT ACCUMULATION PROTEIN YCED"/>
    <property type="match status" value="1"/>
</dbReference>
<dbReference type="InterPro" id="IPR003772">
    <property type="entry name" value="YceD"/>
</dbReference>
<comment type="similarity">
    <text evidence="2">Belongs to the DUF177 domain family.</text>
</comment>
<evidence type="ECO:0000313" key="6">
    <source>
        <dbReference type="EMBL" id="MBH5328641.1"/>
    </source>
</evidence>
<comment type="function">
    <text evidence="1">Plays a role in synthesis, processing and/or stability of 23S rRNA.</text>
</comment>
<organism evidence="6 7">
    <name type="scientific">Eikenella glucosivorans</name>
    <dbReference type="NCBI Taxonomy" id="2766967"/>
    <lineage>
        <taxon>Bacteria</taxon>
        <taxon>Pseudomonadati</taxon>
        <taxon>Pseudomonadota</taxon>
        <taxon>Betaproteobacteria</taxon>
        <taxon>Neisseriales</taxon>
        <taxon>Neisseriaceae</taxon>
        <taxon>Eikenella</taxon>
    </lineage>
</organism>
<evidence type="ECO:0000256" key="4">
    <source>
        <dbReference type="ARBA" id="ARBA00022517"/>
    </source>
</evidence>
<keyword evidence="7" id="KW-1185">Reference proteome</keyword>